<name>A0A9K3NK92_HELAN</name>
<comment type="caution">
    <text evidence="1">The sequence shown here is derived from an EMBL/GenBank/DDBJ whole genome shotgun (WGS) entry which is preliminary data.</text>
</comment>
<reference evidence="1" key="2">
    <citation type="submission" date="2020-06" db="EMBL/GenBank/DDBJ databases">
        <title>Helianthus annuus Genome sequencing and assembly Release 2.</title>
        <authorList>
            <person name="Gouzy J."/>
            <person name="Langlade N."/>
            <person name="Munos S."/>
        </authorList>
    </citation>
    <scope>NUCLEOTIDE SEQUENCE</scope>
    <source>
        <tissue evidence="1">Leaves</tissue>
    </source>
</reference>
<organism evidence="1 2">
    <name type="scientific">Helianthus annuus</name>
    <name type="common">Common sunflower</name>
    <dbReference type="NCBI Taxonomy" id="4232"/>
    <lineage>
        <taxon>Eukaryota</taxon>
        <taxon>Viridiplantae</taxon>
        <taxon>Streptophyta</taxon>
        <taxon>Embryophyta</taxon>
        <taxon>Tracheophyta</taxon>
        <taxon>Spermatophyta</taxon>
        <taxon>Magnoliopsida</taxon>
        <taxon>eudicotyledons</taxon>
        <taxon>Gunneridae</taxon>
        <taxon>Pentapetalae</taxon>
        <taxon>asterids</taxon>
        <taxon>campanulids</taxon>
        <taxon>Asterales</taxon>
        <taxon>Asteraceae</taxon>
        <taxon>Asteroideae</taxon>
        <taxon>Heliantheae alliance</taxon>
        <taxon>Heliantheae</taxon>
        <taxon>Helianthus</taxon>
    </lineage>
</organism>
<sequence length="128" mass="13730">MKRPYGRPVAYTWCTYCFFANKPVNNRPHAPHPPCNCAASSGSSYLHFSASLLHPVKTQDATKPQMIAAHGSTTAQPEVMAAKPPSNPLQTSITFQWPTSSLLLNKVVSAAVHPASVVVIAVLPTALH</sequence>
<dbReference type="EMBL" id="MNCJ02000321">
    <property type="protein sequence ID" value="KAF5803692.1"/>
    <property type="molecule type" value="Genomic_DNA"/>
</dbReference>
<accession>A0A9K3NK92</accession>
<dbReference type="Gramene" id="mRNA:HanXRQr2_Chr06g0274441">
    <property type="protein sequence ID" value="CDS:HanXRQr2_Chr06g0274441.1"/>
    <property type="gene ID" value="HanXRQr2_Chr06g0274441"/>
</dbReference>
<dbReference type="Proteomes" id="UP000215914">
    <property type="component" value="Unassembled WGS sequence"/>
</dbReference>
<protein>
    <submittedName>
        <fullName evidence="1">Uncharacterized protein</fullName>
    </submittedName>
</protein>
<evidence type="ECO:0000313" key="1">
    <source>
        <dbReference type="EMBL" id="KAF5803692.1"/>
    </source>
</evidence>
<keyword evidence="2" id="KW-1185">Reference proteome</keyword>
<proteinExistence type="predicted"/>
<gene>
    <name evidence="1" type="ORF">HanXRQr2_Chr06g0274441</name>
</gene>
<evidence type="ECO:0000313" key="2">
    <source>
        <dbReference type="Proteomes" id="UP000215914"/>
    </source>
</evidence>
<reference evidence="1" key="1">
    <citation type="journal article" date="2017" name="Nature">
        <title>The sunflower genome provides insights into oil metabolism, flowering and Asterid evolution.</title>
        <authorList>
            <person name="Badouin H."/>
            <person name="Gouzy J."/>
            <person name="Grassa C.J."/>
            <person name="Murat F."/>
            <person name="Staton S.E."/>
            <person name="Cottret L."/>
            <person name="Lelandais-Briere C."/>
            <person name="Owens G.L."/>
            <person name="Carrere S."/>
            <person name="Mayjonade B."/>
            <person name="Legrand L."/>
            <person name="Gill N."/>
            <person name="Kane N.C."/>
            <person name="Bowers J.E."/>
            <person name="Hubner S."/>
            <person name="Bellec A."/>
            <person name="Berard A."/>
            <person name="Berges H."/>
            <person name="Blanchet N."/>
            <person name="Boniface M.C."/>
            <person name="Brunel D."/>
            <person name="Catrice O."/>
            <person name="Chaidir N."/>
            <person name="Claudel C."/>
            <person name="Donnadieu C."/>
            <person name="Faraut T."/>
            <person name="Fievet G."/>
            <person name="Helmstetter N."/>
            <person name="King M."/>
            <person name="Knapp S.J."/>
            <person name="Lai Z."/>
            <person name="Le Paslier M.C."/>
            <person name="Lippi Y."/>
            <person name="Lorenzon L."/>
            <person name="Mandel J.R."/>
            <person name="Marage G."/>
            <person name="Marchand G."/>
            <person name="Marquand E."/>
            <person name="Bret-Mestries E."/>
            <person name="Morien E."/>
            <person name="Nambeesan S."/>
            <person name="Nguyen T."/>
            <person name="Pegot-Espagnet P."/>
            <person name="Pouilly N."/>
            <person name="Raftis F."/>
            <person name="Sallet E."/>
            <person name="Schiex T."/>
            <person name="Thomas J."/>
            <person name="Vandecasteele C."/>
            <person name="Vares D."/>
            <person name="Vear F."/>
            <person name="Vautrin S."/>
            <person name="Crespi M."/>
            <person name="Mangin B."/>
            <person name="Burke J.M."/>
            <person name="Salse J."/>
            <person name="Munos S."/>
            <person name="Vincourt P."/>
            <person name="Rieseberg L.H."/>
            <person name="Langlade N.B."/>
        </authorList>
    </citation>
    <scope>NUCLEOTIDE SEQUENCE</scope>
    <source>
        <tissue evidence="1">Leaves</tissue>
    </source>
</reference>
<dbReference type="AlphaFoldDB" id="A0A9K3NK92"/>